<dbReference type="SUPFAM" id="SSF48179">
    <property type="entry name" value="6-phosphogluconate dehydrogenase C-terminal domain-like"/>
    <property type="match status" value="1"/>
</dbReference>
<sequence>MFKSIAIVAPGLLGASLAIAISEKGLAQNVAIWARRQAAVDALKSQSWCQKASVDLEEACQDAELIVLCSPVNSIISLSQQIATIAQNSPIVTDVGSVKDEIVRECQTALVGKARFIGSHPMAGSEKTGMENACSTLFDGKTCFVTPTDDSDPEALEKTIAFWKAVGSQVVVENPQKHDEIVAQVSHLPHVIATSLSTFLASRCPAAADYCGNGLRDTTRVASGSPALWQEIIAQNRTEVLKAIADFQTHLKKLYHQIEEKTDSKLFQELSLGKEFRDQL</sequence>
<keyword evidence="2" id="KW-0732">Signal</keyword>
<dbReference type="GO" id="GO:0008977">
    <property type="term" value="F:prephenate dehydrogenase (NAD+) activity"/>
    <property type="evidence" value="ECO:0007669"/>
    <property type="project" value="InterPro"/>
</dbReference>
<dbReference type="FunFam" id="3.40.50.720:FF:000208">
    <property type="entry name" value="Prephenate dehydrogenase"/>
    <property type="match status" value="1"/>
</dbReference>
<evidence type="ECO:0000313" key="5">
    <source>
        <dbReference type="Proteomes" id="UP000526501"/>
    </source>
</evidence>
<proteinExistence type="predicted"/>
<dbReference type="Gene3D" id="3.40.50.720">
    <property type="entry name" value="NAD(P)-binding Rossmann-like Domain"/>
    <property type="match status" value="1"/>
</dbReference>
<evidence type="ECO:0000259" key="3">
    <source>
        <dbReference type="PROSITE" id="PS51176"/>
    </source>
</evidence>
<dbReference type="PANTHER" id="PTHR21363:SF0">
    <property type="entry name" value="PREPHENATE DEHYDROGENASE [NADP(+)]"/>
    <property type="match status" value="1"/>
</dbReference>
<dbReference type="Pfam" id="PF02153">
    <property type="entry name" value="PDH_N"/>
    <property type="match status" value="1"/>
</dbReference>
<dbReference type="GO" id="GO:0006571">
    <property type="term" value="P:tyrosine biosynthetic process"/>
    <property type="evidence" value="ECO:0007669"/>
    <property type="project" value="InterPro"/>
</dbReference>
<dbReference type="InterPro" id="IPR008927">
    <property type="entry name" value="6-PGluconate_DH-like_C_sf"/>
</dbReference>
<dbReference type="GO" id="GO:0070403">
    <property type="term" value="F:NAD+ binding"/>
    <property type="evidence" value="ECO:0007669"/>
    <property type="project" value="InterPro"/>
</dbReference>
<feature type="chain" id="PRO_5031189848" evidence="2">
    <location>
        <begin position="21"/>
        <end position="280"/>
    </location>
</feature>
<reference evidence="4 5" key="1">
    <citation type="submission" date="2020-07" db="EMBL/GenBank/DDBJ databases">
        <authorList>
            <person name="Feng X."/>
        </authorList>
    </citation>
    <scope>NUCLEOTIDE SEQUENCE [LARGE SCALE GENOMIC DNA]</scope>
    <source>
        <strain evidence="4 5">JCM23202</strain>
    </source>
</reference>
<name>A0A7X1B3E1_9BACT</name>
<keyword evidence="1" id="KW-0560">Oxidoreductase</keyword>
<dbReference type="SUPFAM" id="SSF51735">
    <property type="entry name" value="NAD(P)-binding Rossmann-fold domains"/>
    <property type="match status" value="1"/>
</dbReference>
<keyword evidence="5" id="KW-1185">Reference proteome</keyword>
<dbReference type="PROSITE" id="PS51176">
    <property type="entry name" value="PDH_ADH"/>
    <property type="match status" value="1"/>
</dbReference>
<dbReference type="InterPro" id="IPR036291">
    <property type="entry name" value="NAD(P)-bd_dom_sf"/>
</dbReference>
<feature type="domain" description="Prephenate/arogenate dehydrogenase" evidence="3">
    <location>
        <begin position="3"/>
        <end position="280"/>
    </location>
</feature>
<accession>A0A7X1B3E1</accession>
<evidence type="ECO:0000256" key="1">
    <source>
        <dbReference type="ARBA" id="ARBA00023002"/>
    </source>
</evidence>
<dbReference type="AlphaFoldDB" id="A0A7X1B3E1"/>
<dbReference type="InterPro" id="IPR003099">
    <property type="entry name" value="Prephen_DH"/>
</dbReference>
<comment type="caution">
    <text evidence="4">The sequence shown here is derived from an EMBL/GenBank/DDBJ whole genome shotgun (WGS) entry which is preliminary data.</text>
</comment>
<dbReference type="GO" id="GO:0004665">
    <property type="term" value="F:prephenate dehydrogenase (NADP+) activity"/>
    <property type="evidence" value="ECO:0007669"/>
    <property type="project" value="InterPro"/>
</dbReference>
<dbReference type="EMBL" id="JACHVC010000001">
    <property type="protein sequence ID" value="MBC2604674.1"/>
    <property type="molecule type" value="Genomic_DNA"/>
</dbReference>
<dbReference type="InterPro" id="IPR046826">
    <property type="entry name" value="PDH_N"/>
</dbReference>
<dbReference type="RefSeq" id="WP_185658565.1">
    <property type="nucleotide sequence ID" value="NZ_CAWPOO010000001.1"/>
</dbReference>
<dbReference type="Gene3D" id="1.10.3660.10">
    <property type="entry name" value="6-phosphogluconate dehydrogenase C-terminal like domain"/>
    <property type="match status" value="1"/>
</dbReference>
<protein>
    <submittedName>
        <fullName evidence="4">Prephenate dehydrogenase/arogenate dehydrogenase family protein</fullName>
    </submittedName>
</protein>
<feature type="signal peptide" evidence="2">
    <location>
        <begin position="1"/>
        <end position="20"/>
    </location>
</feature>
<dbReference type="Pfam" id="PF20463">
    <property type="entry name" value="PDH_C"/>
    <property type="match status" value="1"/>
</dbReference>
<organism evidence="4 5">
    <name type="scientific">Pelagicoccus albus</name>
    <dbReference type="NCBI Taxonomy" id="415222"/>
    <lineage>
        <taxon>Bacteria</taxon>
        <taxon>Pseudomonadati</taxon>
        <taxon>Verrucomicrobiota</taxon>
        <taxon>Opitutia</taxon>
        <taxon>Puniceicoccales</taxon>
        <taxon>Pelagicoccaceae</taxon>
        <taxon>Pelagicoccus</taxon>
    </lineage>
</organism>
<dbReference type="InterPro" id="IPR050812">
    <property type="entry name" value="Preph/Arog_dehydrog"/>
</dbReference>
<dbReference type="PANTHER" id="PTHR21363">
    <property type="entry name" value="PREPHENATE DEHYDROGENASE"/>
    <property type="match status" value="1"/>
</dbReference>
<dbReference type="InterPro" id="IPR046825">
    <property type="entry name" value="PDH_C"/>
</dbReference>
<evidence type="ECO:0000256" key="2">
    <source>
        <dbReference type="SAM" id="SignalP"/>
    </source>
</evidence>
<evidence type="ECO:0000313" key="4">
    <source>
        <dbReference type="EMBL" id="MBC2604674.1"/>
    </source>
</evidence>
<gene>
    <name evidence="4" type="ORF">H5P27_01255</name>
</gene>
<dbReference type="Proteomes" id="UP000526501">
    <property type="component" value="Unassembled WGS sequence"/>
</dbReference>